<dbReference type="Pfam" id="PF03645">
    <property type="entry name" value="Tctex-1"/>
    <property type="match status" value="1"/>
</dbReference>
<evidence type="ECO:0000313" key="3">
    <source>
        <dbReference type="Proteomes" id="UP000053825"/>
    </source>
</evidence>
<feature type="non-terminal residue" evidence="2">
    <location>
        <position position="1"/>
    </location>
</feature>
<dbReference type="InterPro" id="IPR038586">
    <property type="entry name" value="Tctex-1-like_sf"/>
</dbReference>
<dbReference type="AlphaFoldDB" id="A0A0L7QKZ5"/>
<reference evidence="2 3" key="1">
    <citation type="submission" date="2015-07" db="EMBL/GenBank/DDBJ databases">
        <title>The genome of Habropoda laboriosa.</title>
        <authorList>
            <person name="Pan H."/>
            <person name="Kapheim K."/>
        </authorList>
    </citation>
    <scope>NUCLEOTIDE SEQUENCE [LARGE SCALE GENOMIC DNA]</scope>
    <source>
        <strain evidence="2">0110345459</strain>
    </source>
</reference>
<dbReference type="GO" id="GO:0005737">
    <property type="term" value="C:cytoplasm"/>
    <property type="evidence" value="ECO:0007669"/>
    <property type="project" value="TreeGrafter"/>
</dbReference>
<protein>
    <submittedName>
        <fullName evidence="2">Tctex1 domain-containing protein 1</fullName>
    </submittedName>
</protein>
<dbReference type="Gene3D" id="3.30.1140.40">
    <property type="entry name" value="Tctex-1"/>
    <property type="match status" value="1"/>
</dbReference>
<dbReference type="InterPro" id="IPR005334">
    <property type="entry name" value="Tctex-1-like"/>
</dbReference>
<dbReference type="CDD" id="cd21451">
    <property type="entry name" value="DLC-like_TCTEX1D"/>
    <property type="match status" value="1"/>
</dbReference>
<dbReference type="GO" id="GO:0005868">
    <property type="term" value="C:cytoplasmic dynein complex"/>
    <property type="evidence" value="ECO:0007669"/>
    <property type="project" value="TreeGrafter"/>
</dbReference>
<dbReference type="STRING" id="597456.A0A0L7QKZ5"/>
<dbReference type="EMBL" id="KQ414934">
    <property type="protein sequence ID" value="KOC59292.1"/>
    <property type="molecule type" value="Genomic_DNA"/>
</dbReference>
<evidence type="ECO:0000256" key="1">
    <source>
        <dbReference type="ARBA" id="ARBA00005361"/>
    </source>
</evidence>
<gene>
    <name evidence="2" type="ORF">WH47_11478</name>
</gene>
<accession>A0A0L7QKZ5</accession>
<dbReference type="PANTHER" id="PTHR21255:SF7">
    <property type="entry name" value="DYNEIN LIGHT CHAIN TCTEX-TYPE PROTEIN 2B"/>
    <property type="match status" value="1"/>
</dbReference>
<dbReference type="GO" id="GO:0045505">
    <property type="term" value="F:dynein intermediate chain binding"/>
    <property type="evidence" value="ECO:0007669"/>
    <property type="project" value="TreeGrafter"/>
</dbReference>
<dbReference type="OrthoDB" id="10248487at2759"/>
<sequence>LQYLSFQIKKRAMSGILGLSQSRVFFHKRGDRGKVPKYQNTYRLEPFHYFDIEVVDNMVKDIMESRLSWTTSYHPNQMAKLSFEIGAELQKALCKKDYDRYKLVVQVTIVQRLDQSIHAGFQCLWDVDRDNYSYYVFQNNHIYAWCCVFATYFE</sequence>
<dbReference type="PANTHER" id="PTHR21255">
    <property type="entry name" value="T-COMPLEX-ASSOCIATED-TESTIS-EXPRESSED 1/ DYNEIN LIGHT CHAIN"/>
    <property type="match status" value="1"/>
</dbReference>
<dbReference type="Proteomes" id="UP000053825">
    <property type="component" value="Unassembled WGS sequence"/>
</dbReference>
<dbReference type="GO" id="GO:0007018">
    <property type="term" value="P:microtubule-based movement"/>
    <property type="evidence" value="ECO:0007669"/>
    <property type="project" value="TreeGrafter"/>
</dbReference>
<proteinExistence type="inferred from homology"/>
<keyword evidence="3" id="KW-1185">Reference proteome</keyword>
<name>A0A0L7QKZ5_9HYME</name>
<evidence type="ECO:0000313" key="2">
    <source>
        <dbReference type="EMBL" id="KOC59292.1"/>
    </source>
</evidence>
<organism evidence="2 3">
    <name type="scientific">Habropoda laboriosa</name>
    <dbReference type="NCBI Taxonomy" id="597456"/>
    <lineage>
        <taxon>Eukaryota</taxon>
        <taxon>Metazoa</taxon>
        <taxon>Ecdysozoa</taxon>
        <taxon>Arthropoda</taxon>
        <taxon>Hexapoda</taxon>
        <taxon>Insecta</taxon>
        <taxon>Pterygota</taxon>
        <taxon>Neoptera</taxon>
        <taxon>Endopterygota</taxon>
        <taxon>Hymenoptera</taxon>
        <taxon>Apocrita</taxon>
        <taxon>Aculeata</taxon>
        <taxon>Apoidea</taxon>
        <taxon>Anthophila</taxon>
        <taxon>Apidae</taxon>
        <taxon>Habropoda</taxon>
    </lineage>
</organism>
<comment type="similarity">
    <text evidence="1">Belongs to the dynein light chain Tctex-type family.</text>
</comment>